<protein>
    <submittedName>
        <fullName evidence="2">Helix-turn-helix domain-containing protein</fullName>
    </submittedName>
</protein>
<evidence type="ECO:0000313" key="3">
    <source>
        <dbReference type="Proteomes" id="UP000430519"/>
    </source>
</evidence>
<name>A0A6I4YCK0_9DEIO</name>
<dbReference type="NCBIfam" id="TIGR01764">
    <property type="entry name" value="excise"/>
    <property type="match status" value="1"/>
</dbReference>
<dbReference type="EMBL" id="WVHK01000014">
    <property type="protein sequence ID" value="MXV19172.1"/>
    <property type="molecule type" value="Genomic_DNA"/>
</dbReference>
<evidence type="ECO:0000313" key="2">
    <source>
        <dbReference type="EMBL" id="MXV19172.1"/>
    </source>
</evidence>
<dbReference type="SUPFAM" id="SSF46955">
    <property type="entry name" value="Putative DNA-binding domain"/>
    <property type="match status" value="1"/>
</dbReference>
<keyword evidence="3" id="KW-1185">Reference proteome</keyword>
<dbReference type="RefSeq" id="WP_237427143.1">
    <property type="nucleotide sequence ID" value="NZ_WVHK01000014.1"/>
</dbReference>
<dbReference type="InterPro" id="IPR010093">
    <property type="entry name" value="SinI_DNA-bd"/>
</dbReference>
<gene>
    <name evidence="2" type="ORF">GLX28_05940</name>
</gene>
<dbReference type="InterPro" id="IPR009061">
    <property type="entry name" value="DNA-bd_dom_put_sf"/>
</dbReference>
<dbReference type="GO" id="GO:0003677">
    <property type="term" value="F:DNA binding"/>
    <property type="evidence" value="ECO:0007669"/>
    <property type="project" value="InterPro"/>
</dbReference>
<dbReference type="AlphaFoldDB" id="A0A6I4YCK0"/>
<comment type="caution">
    <text evidence="2">The sequence shown here is derived from an EMBL/GenBank/DDBJ whole genome shotgun (WGS) entry which is preliminary data.</text>
</comment>
<sequence length="52" mass="6057">MLRASQVSQLLQIGRNQVYELARSGQLPSIRLGRTLRFSREGLSTWIKEQQR</sequence>
<feature type="domain" description="Helix-turn-helix" evidence="1">
    <location>
        <begin position="1"/>
        <end position="50"/>
    </location>
</feature>
<proteinExistence type="predicted"/>
<organism evidence="2 3">
    <name type="scientific">Deinococcus xianganensis</name>
    <dbReference type="NCBI Taxonomy" id="1507289"/>
    <lineage>
        <taxon>Bacteria</taxon>
        <taxon>Thermotogati</taxon>
        <taxon>Deinococcota</taxon>
        <taxon>Deinococci</taxon>
        <taxon>Deinococcales</taxon>
        <taxon>Deinococcaceae</taxon>
        <taxon>Deinococcus</taxon>
    </lineage>
</organism>
<dbReference type="Pfam" id="PF12728">
    <property type="entry name" value="HTH_17"/>
    <property type="match status" value="1"/>
</dbReference>
<dbReference type="Proteomes" id="UP000430519">
    <property type="component" value="Unassembled WGS sequence"/>
</dbReference>
<evidence type="ECO:0000259" key="1">
    <source>
        <dbReference type="Pfam" id="PF12728"/>
    </source>
</evidence>
<accession>A0A6I4YCK0</accession>
<dbReference type="InterPro" id="IPR041657">
    <property type="entry name" value="HTH_17"/>
</dbReference>
<reference evidence="2 3" key="1">
    <citation type="submission" date="2019-11" db="EMBL/GenBank/DDBJ databases">
        <title>Genome sequence of Deinococcus xianganensis Y35, AI-2 producing algicidal bacterium, isolated from lake water.</title>
        <authorList>
            <person name="Li Y."/>
        </authorList>
    </citation>
    <scope>NUCLEOTIDE SEQUENCE [LARGE SCALE GENOMIC DNA]</scope>
    <source>
        <strain evidence="2 3">Y35</strain>
    </source>
</reference>